<feature type="chain" id="PRO_5026962063" description="DUF4352 domain-containing protein" evidence="2">
    <location>
        <begin position="24"/>
        <end position="362"/>
    </location>
</feature>
<feature type="domain" description="DUF4352" evidence="3">
    <location>
        <begin position="248"/>
        <end position="331"/>
    </location>
</feature>
<proteinExistence type="predicted"/>
<evidence type="ECO:0000256" key="2">
    <source>
        <dbReference type="SAM" id="SignalP"/>
    </source>
</evidence>
<reference evidence="4" key="1">
    <citation type="submission" date="2020-02" db="EMBL/GenBank/DDBJ databases">
        <authorList>
            <person name="Meier V. D."/>
        </authorList>
    </citation>
    <scope>NUCLEOTIDE SEQUENCE</scope>
    <source>
        <strain evidence="4">AVDCRST_MAG63</strain>
    </source>
</reference>
<accession>A0A6J4H807</accession>
<evidence type="ECO:0000256" key="1">
    <source>
        <dbReference type="ARBA" id="ARBA00022729"/>
    </source>
</evidence>
<protein>
    <recommendedName>
        <fullName evidence="3">DUF4352 domain-containing protein</fullName>
    </recommendedName>
</protein>
<gene>
    <name evidence="4" type="ORF">AVDCRST_MAG63-293</name>
</gene>
<dbReference type="Gene3D" id="2.60.40.1240">
    <property type="match status" value="1"/>
</dbReference>
<keyword evidence="1 2" id="KW-0732">Signal</keyword>
<sequence length="362" mass="38911">MRSSTTLVAGLSLLTVATAVATAAPKKPAARNPAATKKPGGPIVLGTRQMAGDFGKFGTTYTIGKDAPINFTLRSAEYAVRPFSVDGNAWVPNKDQKVLVLHFTVHNPQPQEENFYWADLRFTAVDAQDKNHEYVQAITREGTRVAVNQNLKPAQKIDLVTAILVPAQGEIPKLIVQREEGAPVIRYDLRGKVKGLPEPIADPADATGATARAEVPAKAGTFYPLGEFDLKLDAVAYTDEALLERELEAGKRYATVTVTIKNTTSEEHGYYWANFAVELIDADGEKADYTQALVKASRNEAAQGKLKPGEEGRFRFFFPVPANVEAKTLKVGLAVSVDGESARTYAFDLASAASGGVTAASN</sequence>
<dbReference type="Pfam" id="PF11611">
    <property type="entry name" value="DUF4352"/>
    <property type="match status" value="1"/>
</dbReference>
<evidence type="ECO:0000259" key="3">
    <source>
        <dbReference type="Pfam" id="PF11611"/>
    </source>
</evidence>
<organism evidence="4">
    <name type="scientific">uncultured Armatimonadetes bacterium</name>
    <dbReference type="NCBI Taxonomy" id="157466"/>
    <lineage>
        <taxon>Bacteria</taxon>
        <taxon>Bacillati</taxon>
        <taxon>Armatimonadota</taxon>
        <taxon>environmental samples</taxon>
    </lineage>
</organism>
<feature type="signal peptide" evidence="2">
    <location>
        <begin position="1"/>
        <end position="23"/>
    </location>
</feature>
<dbReference type="EMBL" id="CADCTO010000039">
    <property type="protein sequence ID" value="CAA9217490.1"/>
    <property type="molecule type" value="Genomic_DNA"/>
</dbReference>
<name>A0A6J4H807_9BACT</name>
<dbReference type="AlphaFoldDB" id="A0A6J4H807"/>
<dbReference type="InterPro" id="IPR029050">
    <property type="entry name" value="Immunoprotect_excell_Ig-like"/>
</dbReference>
<dbReference type="InterPro" id="IPR029051">
    <property type="entry name" value="DUF4352"/>
</dbReference>
<evidence type="ECO:0000313" key="4">
    <source>
        <dbReference type="EMBL" id="CAA9217490.1"/>
    </source>
</evidence>